<gene>
    <name evidence="7" type="ORF">FB471_6585</name>
</gene>
<evidence type="ECO:0000256" key="2">
    <source>
        <dbReference type="ARBA" id="ARBA00022692"/>
    </source>
</evidence>
<sequence>MTAPDGLQPERTGLAWQRTALASAACTLLLAHAAAQEGWRTATVPTALAAAGTVAMVVIGRRRARGLREDRAPGPPGRGQAGTVAALVLLTALAALLSLS</sequence>
<dbReference type="GO" id="GO:0012505">
    <property type="term" value="C:endomembrane system"/>
    <property type="evidence" value="ECO:0007669"/>
    <property type="project" value="UniProtKB-SubCell"/>
</dbReference>
<evidence type="ECO:0000259" key="6">
    <source>
        <dbReference type="Pfam" id="PF02656"/>
    </source>
</evidence>
<evidence type="ECO:0000313" key="7">
    <source>
        <dbReference type="EMBL" id="TQI94420.1"/>
    </source>
</evidence>
<comment type="subcellular location">
    <subcellularLocation>
        <location evidence="1">Endomembrane system</location>
        <topology evidence="1">Multi-pass membrane protein</topology>
    </subcellularLocation>
</comment>
<comment type="caution">
    <text evidence="7">The sequence shown here is derived from an EMBL/GenBank/DDBJ whole genome shotgun (WGS) entry which is preliminary data.</text>
</comment>
<evidence type="ECO:0000256" key="5">
    <source>
        <dbReference type="SAM" id="Phobius"/>
    </source>
</evidence>
<dbReference type="Proteomes" id="UP000320876">
    <property type="component" value="Unassembled WGS sequence"/>
</dbReference>
<dbReference type="InterPro" id="IPR003807">
    <property type="entry name" value="DUF202"/>
</dbReference>
<evidence type="ECO:0000313" key="8">
    <source>
        <dbReference type="Proteomes" id="UP000320876"/>
    </source>
</evidence>
<feature type="transmembrane region" description="Helical" evidence="5">
    <location>
        <begin position="43"/>
        <end position="60"/>
    </location>
</feature>
<dbReference type="EMBL" id="VFML01000002">
    <property type="protein sequence ID" value="TQI94420.1"/>
    <property type="molecule type" value="Genomic_DNA"/>
</dbReference>
<evidence type="ECO:0000256" key="3">
    <source>
        <dbReference type="ARBA" id="ARBA00022989"/>
    </source>
</evidence>
<accession>A0A542CUF0</accession>
<organism evidence="7 8">
    <name type="scientific">Amycolatopsis cihanbeyliensis</name>
    <dbReference type="NCBI Taxonomy" id="1128664"/>
    <lineage>
        <taxon>Bacteria</taxon>
        <taxon>Bacillati</taxon>
        <taxon>Actinomycetota</taxon>
        <taxon>Actinomycetes</taxon>
        <taxon>Pseudonocardiales</taxon>
        <taxon>Pseudonocardiaceae</taxon>
        <taxon>Amycolatopsis</taxon>
    </lineage>
</organism>
<protein>
    <submittedName>
        <fullName evidence="7">Uncharacterized protein DUF202</fullName>
    </submittedName>
</protein>
<name>A0A542CUF0_AMYCI</name>
<reference evidence="7 8" key="1">
    <citation type="submission" date="2019-06" db="EMBL/GenBank/DDBJ databases">
        <title>Sequencing the genomes of 1000 actinobacteria strains.</title>
        <authorList>
            <person name="Klenk H.-P."/>
        </authorList>
    </citation>
    <scope>NUCLEOTIDE SEQUENCE [LARGE SCALE GENOMIC DNA]</scope>
    <source>
        <strain evidence="7 8">DSM 45679</strain>
    </source>
</reference>
<keyword evidence="2 5" id="KW-0812">Transmembrane</keyword>
<dbReference type="Pfam" id="PF02656">
    <property type="entry name" value="DUF202"/>
    <property type="match status" value="1"/>
</dbReference>
<feature type="transmembrane region" description="Helical" evidence="5">
    <location>
        <begin position="81"/>
        <end position="99"/>
    </location>
</feature>
<proteinExistence type="predicted"/>
<dbReference type="AlphaFoldDB" id="A0A542CUF0"/>
<dbReference type="RefSeq" id="WP_142003649.1">
    <property type="nucleotide sequence ID" value="NZ_VFML01000002.1"/>
</dbReference>
<evidence type="ECO:0000256" key="4">
    <source>
        <dbReference type="ARBA" id="ARBA00023136"/>
    </source>
</evidence>
<feature type="domain" description="DUF202" evidence="6">
    <location>
        <begin position="5"/>
        <end position="64"/>
    </location>
</feature>
<keyword evidence="3 5" id="KW-1133">Transmembrane helix</keyword>
<keyword evidence="8" id="KW-1185">Reference proteome</keyword>
<evidence type="ECO:0000256" key="1">
    <source>
        <dbReference type="ARBA" id="ARBA00004127"/>
    </source>
</evidence>
<keyword evidence="4 5" id="KW-0472">Membrane</keyword>